<evidence type="ECO:0000256" key="2">
    <source>
        <dbReference type="ARBA" id="ARBA00022448"/>
    </source>
</evidence>
<keyword evidence="5 6" id="KW-0472">Membrane</keyword>
<dbReference type="GO" id="GO:0015141">
    <property type="term" value="F:succinate transmembrane transporter activity"/>
    <property type="evidence" value="ECO:0007669"/>
    <property type="project" value="UniProtKB-ARBA"/>
</dbReference>
<gene>
    <name evidence="7" type="primary">sdcS</name>
    <name evidence="7" type="ORF">NSMM_120009</name>
</gene>
<dbReference type="NCBIfam" id="TIGR00785">
    <property type="entry name" value="dass"/>
    <property type="match status" value="1"/>
</dbReference>
<feature type="transmembrane region" description="Helical" evidence="6">
    <location>
        <begin position="275"/>
        <end position="292"/>
    </location>
</feature>
<dbReference type="PANTHER" id="PTHR10283">
    <property type="entry name" value="SOLUTE CARRIER FAMILY 13 MEMBER"/>
    <property type="match status" value="1"/>
</dbReference>
<feature type="transmembrane region" description="Helical" evidence="6">
    <location>
        <begin position="298"/>
        <end position="318"/>
    </location>
</feature>
<protein>
    <submittedName>
        <fullName evidence="7">Sodium-dependent dicarboxylate transporter SdcS</fullName>
    </submittedName>
</protein>
<evidence type="ECO:0000256" key="5">
    <source>
        <dbReference type="ARBA" id="ARBA00023136"/>
    </source>
</evidence>
<evidence type="ECO:0000256" key="6">
    <source>
        <dbReference type="SAM" id="Phobius"/>
    </source>
</evidence>
<dbReference type="AlphaFoldDB" id="A0A1G5SBN3"/>
<accession>A0A1G5SBN3</accession>
<organism evidence="7 8">
    <name type="scientific">Nitrosomonas mobilis</name>
    <dbReference type="NCBI Taxonomy" id="51642"/>
    <lineage>
        <taxon>Bacteria</taxon>
        <taxon>Pseudomonadati</taxon>
        <taxon>Pseudomonadota</taxon>
        <taxon>Betaproteobacteria</taxon>
        <taxon>Nitrosomonadales</taxon>
        <taxon>Nitrosomonadaceae</taxon>
        <taxon>Nitrosomonas</taxon>
    </lineage>
</organism>
<evidence type="ECO:0000256" key="3">
    <source>
        <dbReference type="ARBA" id="ARBA00022692"/>
    </source>
</evidence>
<dbReference type="RefSeq" id="WP_090283538.1">
    <property type="nucleotide sequence ID" value="NZ_FMWO01000017.1"/>
</dbReference>
<feature type="transmembrane region" description="Helical" evidence="6">
    <location>
        <begin position="88"/>
        <end position="106"/>
    </location>
</feature>
<dbReference type="Proteomes" id="UP000198729">
    <property type="component" value="Unassembled WGS sequence"/>
</dbReference>
<dbReference type="PROSITE" id="PS01271">
    <property type="entry name" value="NA_SULFATE"/>
    <property type="match status" value="1"/>
</dbReference>
<dbReference type="STRING" id="51642.NSMM_120009"/>
<dbReference type="EMBL" id="FMWO01000017">
    <property type="protein sequence ID" value="SCZ84220.1"/>
    <property type="molecule type" value="Genomic_DNA"/>
</dbReference>
<feature type="transmembrane region" description="Helical" evidence="6">
    <location>
        <begin position="217"/>
        <end position="239"/>
    </location>
</feature>
<feature type="transmembrane region" description="Helical" evidence="6">
    <location>
        <begin position="369"/>
        <end position="391"/>
    </location>
</feature>
<feature type="transmembrane region" description="Helical" evidence="6">
    <location>
        <begin position="430"/>
        <end position="452"/>
    </location>
</feature>
<dbReference type="CDD" id="cd01115">
    <property type="entry name" value="SLC13_permease"/>
    <property type="match status" value="1"/>
</dbReference>
<evidence type="ECO:0000313" key="7">
    <source>
        <dbReference type="EMBL" id="SCZ84220.1"/>
    </source>
</evidence>
<dbReference type="InterPro" id="IPR001898">
    <property type="entry name" value="SLC13A/DASS"/>
</dbReference>
<feature type="transmembrane region" description="Helical" evidence="6">
    <location>
        <begin position="178"/>
        <end position="197"/>
    </location>
</feature>
<dbReference type="PANTHER" id="PTHR10283:SF82">
    <property type="entry name" value="SOLUTE CARRIER FAMILY 13 MEMBER 2"/>
    <property type="match status" value="1"/>
</dbReference>
<name>A0A1G5SBN3_9PROT</name>
<feature type="transmembrane region" description="Helical" evidence="6">
    <location>
        <begin position="403"/>
        <end position="424"/>
    </location>
</feature>
<reference evidence="7 8" key="1">
    <citation type="submission" date="2016-10" db="EMBL/GenBank/DDBJ databases">
        <authorList>
            <person name="de Groot N.N."/>
        </authorList>
    </citation>
    <scope>NUCLEOTIDE SEQUENCE [LARGE SCALE GENOMIC DNA]</scope>
    <source>
        <strain evidence="7">1</strain>
    </source>
</reference>
<comment type="subcellular location">
    <subcellularLocation>
        <location evidence="1">Membrane</location>
        <topology evidence="1">Multi-pass membrane protein</topology>
    </subcellularLocation>
</comment>
<feature type="transmembrane region" description="Helical" evidence="6">
    <location>
        <begin position="464"/>
        <end position="486"/>
    </location>
</feature>
<keyword evidence="4 6" id="KW-1133">Transmembrane helix</keyword>
<evidence type="ECO:0000256" key="1">
    <source>
        <dbReference type="ARBA" id="ARBA00004141"/>
    </source>
</evidence>
<keyword evidence="8" id="KW-1185">Reference proteome</keyword>
<evidence type="ECO:0000256" key="4">
    <source>
        <dbReference type="ARBA" id="ARBA00022989"/>
    </source>
</evidence>
<feature type="transmembrane region" description="Helical" evidence="6">
    <location>
        <begin position="15"/>
        <end position="33"/>
    </location>
</feature>
<dbReference type="OrthoDB" id="9766267at2"/>
<keyword evidence="2" id="KW-0813">Transport</keyword>
<feature type="transmembrane region" description="Helical" evidence="6">
    <location>
        <begin position="339"/>
        <end position="357"/>
    </location>
</feature>
<keyword evidence="3 6" id="KW-0812">Transmembrane</keyword>
<dbReference type="GO" id="GO:0005886">
    <property type="term" value="C:plasma membrane"/>
    <property type="evidence" value="ECO:0007669"/>
    <property type="project" value="TreeGrafter"/>
</dbReference>
<proteinExistence type="predicted"/>
<dbReference type="InterPro" id="IPR031312">
    <property type="entry name" value="Na/sul_symport_CS"/>
</dbReference>
<dbReference type="Pfam" id="PF00939">
    <property type="entry name" value="Na_sulph_symp"/>
    <property type="match status" value="1"/>
</dbReference>
<evidence type="ECO:0000313" key="8">
    <source>
        <dbReference type="Proteomes" id="UP000198729"/>
    </source>
</evidence>
<sequence length="487" mass="52661">MKNMSRSAIFFQPHVIGWLVGSALFILTILLPAPEGMPVLAWRTAGIAMLLAVWWTTEVLPIPVTALLPIVLFPAMGILTTAESSAPYASPTIFLLLGGFLIAMGLEKWNLHRRLALNLLIRTGNQPAMVLASVMGVTAFLSMWISNTASTLMMIPIALSLVSGLAKTHEHDRFTLSLVLGVAYSASIGGLGTLIGTPPNLLLAAFVRQTYGYDISFLDWMMLGVPIVMVLLCMAWWVLHKWVYPVDTSKIHLSQGSIASELQQLGVLSTPEKRLAVVFILVAAAWILRVPFQQHFSLMLWLDDTLIAVIGAIVMFIIPAGDHTRKRSALMDWERTRNLPWGVLLLFGAGLSLANGIDRSGLALWLGEYMSGATILHPLIMIAGLVTLIIFMTELTSNTATTATLLPILAALAMTSNMPTPMLLFAPATLAASCAFMLPVATAPNAVVYATGNVTIVQMANTGFKLNLVAIITITTLTYQLVPAIFT</sequence>
<feature type="transmembrane region" description="Helical" evidence="6">
    <location>
        <begin position="151"/>
        <end position="166"/>
    </location>
</feature>